<feature type="transmembrane region" description="Helical" evidence="1">
    <location>
        <begin position="37"/>
        <end position="55"/>
    </location>
</feature>
<keyword evidence="1" id="KW-0472">Membrane</keyword>
<organism evidence="2 3">
    <name type="scientific">Marinobacterium aestuariivivens</name>
    <dbReference type="NCBI Taxonomy" id="1698799"/>
    <lineage>
        <taxon>Bacteria</taxon>
        <taxon>Pseudomonadati</taxon>
        <taxon>Pseudomonadota</taxon>
        <taxon>Gammaproteobacteria</taxon>
        <taxon>Oceanospirillales</taxon>
        <taxon>Oceanospirillaceae</taxon>
        <taxon>Marinobacterium</taxon>
    </lineage>
</organism>
<keyword evidence="1" id="KW-0812">Transmembrane</keyword>
<keyword evidence="1" id="KW-1133">Transmembrane helix</keyword>
<feature type="transmembrane region" description="Helical" evidence="1">
    <location>
        <begin position="75"/>
        <end position="97"/>
    </location>
</feature>
<feature type="transmembrane region" description="Helical" evidence="1">
    <location>
        <begin position="6"/>
        <end position="25"/>
    </location>
</feature>
<name>A0ABW2A0B2_9GAMM</name>
<evidence type="ECO:0000256" key="1">
    <source>
        <dbReference type="SAM" id="Phobius"/>
    </source>
</evidence>
<protein>
    <submittedName>
        <fullName evidence="2">Uncharacterized protein</fullName>
    </submittedName>
</protein>
<comment type="caution">
    <text evidence="2">The sequence shown here is derived from an EMBL/GenBank/DDBJ whole genome shotgun (WGS) entry which is preliminary data.</text>
</comment>
<reference evidence="3" key="1">
    <citation type="journal article" date="2019" name="Int. J. Syst. Evol. Microbiol.">
        <title>The Global Catalogue of Microorganisms (GCM) 10K type strain sequencing project: providing services to taxonomists for standard genome sequencing and annotation.</title>
        <authorList>
            <consortium name="The Broad Institute Genomics Platform"/>
            <consortium name="The Broad Institute Genome Sequencing Center for Infectious Disease"/>
            <person name="Wu L."/>
            <person name="Ma J."/>
        </authorList>
    </citation>
    <scope>NUCLEOTIDE SEQUENCE [LARGE SCALE GENOMIC DNA]</scope>
    <source>
        <strain evidence="3">NBRC 111756</strain>
    </source>
</reference>
<dbReference type="Proteomes" id="UP001596422">
    <property type="component" value="Unassembled WGS sequence"/>
</dbReference>
<evidence type="ECO:0000313" key="2">
    <source>
        <dbReference type="EMBL" id="MFC6670849.1"/>
    </source>
</evidence>
<accession>A0ABW2A0B2</accession>
<dbReference type="RefSeq" id="WP_379909354.1">
    <property type="nucleotide sequence ID" value="NZ_JBHSWE010000001.1"/>
</dbReference>
<proteinExistence type="predicted"/>
<gene>
    <name evidence="2" type="ORF">ACFQDL_12815</name>
</gene>
<sequence>MLGSLAAFWGYTGILLIFGSAIYRLGQISWQMFGQPLQAYHWAALAFSLVFMGFAEGYRGFQCGFSPRVAARIQYLSRNVTPVRLLLAPLFCMGFFHATRRRQIVTFCLTLGILVLVMLVHQLEQPWRGIVDAGVVLGLCWGIVSLSIFTFQAFFGEGFEHSPETPGS</sequence>
<feature type="transmembrane region" description="Helical" evidence="1">
    <location>
        <begin position="104"/>
        <end position="123"/>
    </location>
</feature>
<keyword evidence="3" id="KW-1185">Reference proteome</keyword>
<evidence type="ECO:0000313" key="3">
    <source>
        <dbReference type="Proteomes" id="UP001596422"/>
    </source>
</evidence>
<dbReference type="EMBL" id="JBHSWE010000001">
    <property type="protein sequence ID" value="MFC6670849.1"/>
    <property type="molecule type" value="Genomic_DNA"/>
</dbReference>
<feature type="transmembrane region" description="Helical" evidence="1">
    <location>
        <begin position="135"/>
        <end position="155"/>
    </location>
</feature>